<name>A0A381S3C5_9ZZZZ</name>
<feature type="domain" description="3-deoxy-D-manno-octulosonic-acid transferase N-terminal" evidence="3">
    <location>
        <begin position="50"/>
        <end position="211"/>
    </location>
</feature>
<keyword evidence="1" id="KW-0808">Transferase</keyword>
<dbReference type="GO" id="GO:0005886">
    <property type="term" value="C:plasma membrane"/>
    <property type="evidence" value="ECO:0007669"/>
    <property type="project" value="TreeGrafter"/>
</dbReference>
<evidence type="ECO:0000313" key="4">
    <source>
        <dbReference type="EMBL" id="SUZ98560.1"/>
    </source>
</evidence>
<proteinExistence type="predicted"/>
<evidence type="ECO:0000256" key="2">
    <source>
        <dbReference type="SAM" id="Phobius"/>
    </source>
</evidence>
<evidence type="ECO:0000256" key="1">
    <source>
        <dbReference type="ARBA" id="ARBA00022679"/>
    </source>
</evidence>
<keyword evidence="2" id="KW-1133">Transmembrane helix</keyword>
<dbReference type="AlphaFoldDB" id="A0A381S3C5"/>
<dbReference type="PANTHER" id="PTHR42755">
    <property type="entry name" value="3-DEOXY-MANNO-OCTULOSONATE CYTIDYLYLTRANSFERASE"/>
    <property type="match status" value="1"/>
</dbReference>
<dbReference type="Gene3D" id="3.40.50.11720">
    <property type="entry name" value="3-Deoxy-D-manno-octulosonic-acid transferase, N-terminal domain"/>
    <property type="match status" value="1"/>
</dbReference>
<dbReference type="Gene3D" id="3.40.50.2000">
    <property type="entry name" value="Glycogen Phosphorylase B"/>
    <property type="match status" value="1"/>
</dbReference>
<dbReference type="Pfam" id="PF04413">
    <property type="entry name" value="Glycos_transf_N"/>
    <property type="match status" value="1"/>
</dbReference>
<evidence type="ECO:0000259" key="3">
    <source>
        <dbReference type="Pfam" id="PF04413"/>
    </source>
</evidence>
<reference evidence="4" key="1">
    <citation type="submission" date="2018-05" db="EMBL/GenBank/DDBJ databases">
        <authorList>
            <person name="Lanie J.A."/>
            <person name="Ng W.-L."/>
            <person name="Kazmierczak K.M."/>
            <person name="Andrzejewski T.M."/>
            <person name="Davidsen T.M."/>
            <person name="Wayne K.J."/>
            <person name="Tettelin H."/>
            <person name="Glass J.I."/>
            <person name="Rusch D."/>
            <person name="Podicherti R."/>
            <person name="Tsui H.-C.T."/>
            <person name="Winkler M.E."/>
        </authorList>
    </citation>
    <scope>NUCLEOTIDE SEQUENCE</scope>
</reference>
<dbReference type="EMBL" id="UINC01002616">
    <property type="protein sequence ID" value="SUZ98560.1"/>
    <property type="molecule type" value="Genomic_DNA"/>
</dbReference>
<dbReference type="GO" id="GO:0009245">
    <property type="term" value="P:lipid A biosynthetic process"/>
    <property type="evidence" value="ECO:0007669"/>
    <property type="project" value="TreeGrafter"/>
</dbReference>
<accession>A0A381S3C5</accession>
<dbReference type="PANTHER" id="PTHR42755:SF1">
    <property type="entry name" value="3-DEOXY-D-MANNO-OCTULOSONIC ACID TRANSFERASE, MITOCHONDRIAL-RELATED"/>
    <property type="match status" value="1"/>
</dbReference>
<feature type="non-terminal residue" evidence="4">
    <location>
        <position position="1"/>
    </location>
</feature>
<dbReference type="InterPro" id="IPR007507">
    <property type="entry name" value="Glycos_transf_N"/>
</dbReference>
<protein>
    <recommendedName>
        <fullName evidence="3">3-deoxy-D-manno-octulosonic-acid transferase N-terminal domain-containing protein</fullName>
    </recommendedName>
</protein>
<organism evidence="4">
    <name type="scientific">marine metagenome</name>
    <dbReference type="NCBI Taxonomy" id="408172"/>
    <lineage>
        <taxon>unclassified sequences</taxon>
        <taxon>metagenomes</taxon>
        <taxon>ecological metagenomes</taxon>
    </lineage>
</organism>
<dbReference type="GO" id="GO:0016740">
    <property type="term" value="F:transferase activity"/>
    <property type="evidence" value="ECO:0007669"/>
    <property type="project" value="UniProtKB-KW"/>
</dbReference>
<keyword evidence="2" id="KW-0472">Membrane</keyword>
<feature type="transmembrane region" description="Helical" evidence="2">
    <location>
        <begin position="6"/>
        <end position="24"/>
    </location>
</feature>
<keyword evidence="2" id="KW-0812">Transmembrane</keyword>
<dbReference type="InterPro" id="IPR039901">
    <property type="entry name" value="Kdotransferase"/>
</dbReference>
<dbReference type="InterPro" id="IPR038107">
    <property type="entry name" value="Glycos_transf_N_sf"/>
</dbReference>
<gene>
    <name evidence="4" type="ORF">METZ01_LOCUS51414</name>
</gene>
<sequence length="424" mass="48794">VFILSLYWLLSPILWILLPVFAIFTPKLRHHWANQKSTWHLAGERKKENGVGKQVVLFHAASTGEFEQLKPILKKVNRSRYFILLTFFSPTIFNIEKNTPLADAVCYHPFDFPWSALLFFRKFDIHHYIITRNDIWPTHLFIAKQLGINTILINANLYRERHYNSRFMIFFLKQIFDNFNLILTGSERLQSNLLNLVSQKKILVTGDSRLDRLLELKSENNSPLLPECFASSHTLILGSIIPSDFPVIFEGFKEYYPNGNQSLEQKDHRIIIVPHEINKSELNIIENKLSELGLSWAYYSEKEKLKESQVVIINKIGILANLYKYSDLAYVGAGFGAGVHSVIEPAVYKNVVSFGPNYQIVDMAVSLVEDELASVINNSEDFVQFLTLFSNPDNLEKYKGKMAHFISEQKLASDAIIKAIFTDE</sequence>